<dbReference type="Proteomes" id="UP000294802">
    <property type="component" value="Unassembled WGS sequence"/>
</dbReference>
<comment type="caution">
    <text evidence="9">The sequence shown here is derived from an EMBL/GenBank/DDBJ whole genome shotgun (WGS) entry which is preliminary data.</text>
</comment>
<dbReference type="PANTHER" id="PTHR23517:SF3">
    <property type="entry name" value="INTEGRAL MEMBRANE TRANSPORT PROTEIN"/>
    <property type="match status" value="1"/>
</dbReference>
<evidence type="ECO:0000256" key="7">
    <source>
        <dbReference type="SAM" id="Phobius"/>
    </source>
</evidence>
<feature type="transmembrane region" description="Helical" evidence="7">
    <location>
        <begin position="212"/>
        <end position="234"/>
    </location>
</feature>
<feature type="transmembrane region" description="Helical" evidence="7">
    <location>
        <begin position="300"/>
        <end position="317"/>
    </location>
</feature>
<dbReference type="InterPro" id="IPR011701">
    <property type="entry name" value="MFS"/>
</dbReference>
<comment type="subcellular location">
    <subcellularLocation>
        <location evidence="1">Cell membrane</location>
        <topology evidence="1">Multi-pass membrane protein</topology>
    </subcellularLocation>
</comment>
<protein>
    <submittedName>
        <fullName evidence="9">MFS transporter</fullName>
    </submittedName>
</protein>
<reference evidence="9 10" key="1">
    <citation type="submission" date="2019-01" db="EMBL/GenBank/DDBJ databases">
        <title>Draft genome sequences of the type strains of six Macrococcus species.</title>
        <authorList>
            <person name="Mazhar S."/>
            <person name="Altermann E."/>
            <person name="Hill C."/>
            <person name="Mcauliffe O."/>
        </authorList>
    </citation>
    <scope>NUCLEOTIDE SEQUENCE [LARGE SCALE GENOMIC DNA]</scope>
    <source>
        <strain evidence="9 10">CCM4815</strain>
    </source>
</reference>
<dbReference type="Gene3D" id="1.20.1250.20">
    <property type="entry name" value="MFS general substrate transporter like domains"/>
    <property type="match status" value="2"/>
</dbReference>
<evidence type="ECO:0000256" key="4">
    <source>
        <dbReference type="ARBA" id="ARBA00022692"/>
    </source>
</evidence>
<evidence type="ECO:0000259" key="8">
    <source>
        <dbReference type="PROSITE" id="PS50850"/>
    </source>
</evidence>
<keyword evidence="4 7" id="KW-0812">Transmembrane</keyword>
<keyword evidence="2" id="KW-0813">Transport</keyword>
<gene>
    <name evidence="9" type="ORF">ERX29_03655</name>
</gene>
<dbReference type="PRINTS" id="PR01035">
    <property type="entry name" value="TCRTETA"/>
</dbReference>
<dbReference type="InterPro" id="IPR050171">
    <property type="entry name" value="MFS_Transporters"/>
</dbReference>
<organism evidence="9 10">
    <name type="scientific">Macrococcus lamae</name>
    <dbReference type="NCBI Taxonomy" id="198484"/>
    <lineage>
        <taxon>Bacteria</taxon>
        <taxon>Bacillati</taxon>
        <taxon>Bacillota</taxon>
        <taxon>Bacilli</taxon>
        <taxon>Bacillales</taxon>
        <taxon>Staphylococcaceae</taxon>
        <taxon>Macrococcus</taxon>
    </lineage>
</organism>
<dbReference type="AlphaFoldDB" id="A0A4R6BVN6"/>
<keyword evidence="3" id="KW-1003">Cell membrane</keyword>
<feature type="transmembrane region" description="Helical" evidence="7">
    <location>
        <begin position="12"/>
        <end position="33"/>
    </location>
</feature>
<evidence type="ECO:0000256" key="3">
    <source>
        <dbReference type="ARBA" id="ARBA00022475"/>
    </source>
</evidence>
<feature type="transmembrane region" description="Helical" evidence="7">
    <location>
        <begin position="81"/>
        <end position="100"/>
    </location>
</feature>
<evidence type="ECO:0000256" key="1">
    <source>
        <dbReference type="ARBA" id="ARBA00004651"/>
    </source>
</evidence>
<dbReference type="SUPFAM" id="SSF103473">
    <property type="entry name" value="MFS general substrate transporter"/>
    <property type="match status" value="1"/>
</dbReference>
<feature type="transmembrane region" description="Helical" evidence="7">
    <location>
        <begin position="338"/>
        <end position="356"/>
    </location>
</feature>
<feature type="transmembrane region" description="Helical" evidence="7">
    <location>
        <begin position="138"/>
        <end position="159"/>
    </location>
</feature>
<proteinExistence type="predicted"/>
<dbReference type="InterPro" id="IPR001958">
    <property type="entry name" value="Tet-R_TetA/multi-R_MdtG-like"/>
</dbReference>
<evidence type="ECO:0000313" key="10">
    <source>
        <dbReference type="Proteomes" id="UP000294802"/>
    </source>
</evidence>
<dbReference type="EMBL" id="SCWB01000004">
    <property type="protein sequence ID" value="TDM12431.1"/>
    <property type="molecule type" value="Genomic_DNA"/>
</dbReference>
<dbReference type="Pfam" id="PF07690">
    <property type="entry name" value="MFS_1"/>
    <property type="match status" value="1"/>
</dbReference>
<keyword evidence="6 7" id="KW-0472">Membrane</keyword>
<evidence type="ECO:0000256" key="2">
    <source>
        <dbReference type="ARBA" id="ARBA00022448"/>
    </source>
</evidence>
<dbReference type="OrthoDB" id="9815817at2"/>
<keyword evidence="10" id="KW-1185">Reference proteome</keyword>
<feature type="transmembrane region" description="Helical" evidence="7">
    <location>
        <begin position="106"/>
        <end position="126"/>
    </location>
</feature>
<dbReference type="PANTHER" id="PTHR23517">
    <property type="entry name" value="RESISTANCE PROTEIN MDTM, PUTATIVE-RELATED-RELATED"/>
    <property type="match status" value="1"/>
</dbReference>
<dbReference type="InterPro" id="IPR020846">
    <property type="entry name" value="MFS_dom"/>
</dbReference>
<evidence type="ECO:0000313" key="9">
    <source>
        <dbReference type="EMBL" id="TDM12431.1"/>
    </source>
</evidence>
<feature type="transmembrane region" description="Helical" evidence="7">
    <location>
        <begin position="39"/>
        <end position="61"/>
    </location>
</feature>
<dbReference type="GO" id="GO:0005886">
    <property type="term" value="C:plasma membrane"/>
    <property type="evidence" value="ECO:0007669"/>
    <property type="project" value="UniProtKB-SubCell"/>
</dbReference>
<dbReference type="InterPro" id="IPR036259">
    <property type="entry name" value="MFS_trans_sf"/>
</dbReference>
<feature type="transmembrane region" description="Helical" evidence="7">
    <location>
        <begin position="165"/>
        <end position="191"/>
    </location>
</feature>
<evidence type="ECO:0000256" key="5">
    <source>
        <dbReference type="ARBA" id="ARBA00022989"/>
    </source>
</evidence>
<feature type="transmembrane region" description="Helical" evidence="7">
    <location>
        <begin position="277"/>
        <end position="294"/>
    </location>
</feature>
<keyword evidence="5 7" id="KW-1133">Transmembrane helix</keyword>
<dbReference type="GO" id="GO:0022857">
    <property type="term" value="F:transmembrane transporter activity"/>
    <property type="evidence" value="ECO:0007669"/>
    <property type="project" value="InterPro"/>
</dbReference>
<evidence type="ECO:0000256" key="6">
    <source>
        <dbReference type="ARBA" id="ARBA00023136"/>
    </source>
</evidence>
<sequence length="398" mass="44379">MRNSSQDNRLKGLNFWLMLTVLFLMEFARGMFVLSYLPILPTTGIGVSVGITSLCITLHFVSDALMNFSTGFLLRRFGTKAILNFGFLLAVIGLVVIIFFHSTIVLMTTAILLGIAVCPIWVVMLSSVQEDNRAKQMGYVYFAWLVGMMSGMIGMNLIFKLHPERYTFLMALIAGIAWLLYFFVNTEVSYIDKKSIKAQGRLIKSVMKQHRALFPGILLQGLAIGMLVPILPTYAVNHLNVTTLEYTYLLIAGGAGCTVAMLFISKWMDLVSRRLRYGIIIAGFLIFGISIYILSTLHSFIVALAIASVIGLFYGLLLPGWNTFLAENISGDMKEESWGVFNSLQGIGTMFGPVAGGLSAELFKDVNFTLYLSALSFTFLAIFYSIYFFKRLRNARQL</sequence>
<feature type="transmembrane region" description="Helical" evidence="7">
    <location>
        <begin position="368"/>
        <end position="389"/>
    </location>
</feature>
<name>A0A4R6BVN6_9STAP</name>
<dbReference type="RefSeq" id="WP_133443336.1">
    <property type="nucleotide sequence ID" value="NZ_SCWB01000004.1"/>
</dbReference>
<dbReference type="NCBIfam" id="NF047396">
    <property type="entry name" value="MFS_flip_LtaA"/>
    <property type="match status" value="1"/>
</dbReference>
<feature type="transmembrane region" description="Helical" evidence="7">
    <location>
        <begin position="246"/>
        <end position="265"/>
    </location>
</feature>
<accession>A0A4R6BVN6</accession>
<dbReference type="PROSITE" id="PS50850">
    <property type="entry name" value="MFS"/>
    <property type="match status" value="1"/>
</dbReference>
<feature type="domain" description="Major facilitator superfamily (MFS) profile" evidence="8">
    <location>
        <begin position="14"/>
        <end position="393"/>
    </location>
</feature>